<keyword evidence="5" id="KW-1185">Reference proteome</keyword>
<comment type="caution">
    <text evidence="4">The sequence shown here is derived from an EMBL/GenBank/DDBJ whole genome shotgun (WGS) entry which is preliminary data.</text>
</comment>
<gene>
    <name evidence="4" type="ORF">B0J11DRAFT_34002</name>
</gene>
<evidence type="ECO:0000256" key="1">
    <source>
        <dbReference type="SAM" id="MobiDB-lite"/>
    </source>
</evidence>
<name>A0A9P9EGD0_9PLEO</name>
<dbReference type="Proteomes" id="UP000700596">
    <property type="component" value="Unassembled WGS sequence"/>
</dbReference>
<feature type="region of interest" description="Disordered" evidence="1">
    <location>
        <begin position="131"/>
        <end position="224"/>
    </location>
</feature>
<organism evidence="4 5">
    <name type="scientific">Dendryphion nanum</name>
    <dbReference type="NCBI Taxonomy" id="256645"/>
    <lineage>
        <taxon>Eukaryota</taxon>
        <taxon>Fungi</taxon>
        <taxon>Dikarya</taxon>
        <taxon>Ascomycota</taxon>
        <taxon>Pezizomycotina</taxon>
        <taxon>Dothideomycetes</taxon>
        <taxon>Pleosporomycetidae</taxon>
        <taxon>Pleosporales</taxon>
        <taxon>Torulaceae</taxon>
        <taxon>Dendryphion</taxon>
    </lineage>
</organism>
<feature type="chain" id="PRO_5040470914" evidence="3">
    <location>
        <begin position="24"/>
        <end position="224"/>
    </location>
</feature>
<evidence type="ECO:0000313" key="4">
    <source>
        <dbReference type="EMBL" id="KAH7139044.1"/>
    </source>
</evidence>
<evidence type="ECO:0000313" key="5">
    <source>
        <dbReference type="Proteomes" id="UP000700596"/>
    </source>
</evidence>
<dbReference type="EMBL" id="JAGMWT010000001">
    <property type="protein sequence ID" value="KAH7139044.1"/>
    <property type="molecule type" value="Genomic_DNA"/>
</dbReference>
<keyword evidence="2" id="KW-0472">Membrane</keyword>
<feature type="compositionally biased region" description="Low complexity" evidence="1">
    <location>
        <begin position="156"/>
        <end position="174"/>
    </location>
</feature>
<dbReference type="AlphaFoldDB" id="A0A9P9EGD0"/>
<proteinExistence type="predicted"/>
<accession>A0A9P9EGD0</accession>
<dbReference type="PROSITE" id="PS51257">
    <property type="entry name" value="PROKAR_LIPOPROTEIN"/>
    <property type="match status" value="1"/>
</dbReference>
<feature type="transmembrane region" description="Helical" evidence="2">
    <location>
        <begin position="103"/>
        <end position="124"/>
    </location>
</feature>
<feature type="compositionally biased region" description="Basic and acidic residues" evidence="1">
    <location>
        <begin position="181"/>
        <end position="197"/>
    </location>
</feature>
<feature type="compositionally biased region" description="Polar residues" evidence="1">
    <location>
        <begin position="143"/>
        <end position="155"/>
    </location>
</feature>
<keyword evidence="2" id="KW-0812">Transmembrane</keyword>
<feature type="signal peptide" evidence="3">
    <location>
        <begin position="1"/>
        <end position="23"/>
    </location>
</feature>
<keyword evidence="3" id="KW-0732">Signal</keyword>
<evidence type="ECO:0000256" key="2">
    <source>
        <dbReference type="SAM" id="Phobius"/>
    </source>
</evidence>
<evidence type="ECO:0000256" key="3">
    <source>
        <dbReference type="SAM" id="SignalP"/>
    </source>
</evidence>
<protein>
    <submittedName>
        <fullName evidence="4">Uncharacterized protein</fullName>
    </submittedName>
</protein>
<reference evidence="4" key="1">
    <citation type="journal article" date="2021" name="Nat. Commun.">
        <title>Genetic determinants of endophytism in the Arabidopsis root mycobiome.</title>
        <authorList>
            <person name="Mesny F."/>
            <person name="Miyauchi S."/>
            <person name="Thiergart T."/>
            <person name="Pickel B."/>
            <person name="Atanasova L."/>
            <person name="Karlsson M."/>
            <person name="Huettel B."/>
            <person name="Barry K.W."/>
            <person name="Haridas S."/>
            <person name="Chen C."/>
            <person name="Bauer D."/>
            <person name="Andreopoulos W."/>
            <person name="Pangilinan J."/>
            <person name="LaButti K."/>
            <person name="Riley R."/>
            <person name="Lipzen A."/>
            <person name="Clum A."/>
            <person name="Drula E."/>
            <person name="Henrissat B."/>
            <person name="Kohler A."/>
            <person name="Grigoriev I.V."/>
            <person name="Martin F.M."/>
            <person name="Hacquard S."/>
        </authorList>
    </citation>
    <scope>NUCLEOTIDE SEQUENCE</scope>
    <source>
        <strain evidence="4">MPI-CAGE-CH-0243</strain>
    </source>
</reference>
<keyword evidence="2" id="KW-1133">Transmembrane helix</keyword>
<sequence>MNRTRLFKTMLIAAVAMVVLCSCQKLSRLDTVVRFIDPDHGIQTSNASEIAIFSLTPKADAPSHGWNPNLVRSIDYVPRPTSKLTPRQTMQSLWDRDRPTGMLVLYIMCGGIGFLSLLTLFVTIKYSTRRRNKKANGGKAQGRNVQGENSQGTDVQSYGSQSEQPQSGEPQGNESKGGESQGDKSKGGESQGKEGQSRKVQNGLDHGINADGIELGLLGNRTNP</sequence>